<dbReference type="InterPro" id="IPR048395">
    <property type="entry name" value="Glyco_hydro_31_C"/>
</dbReference>
<comment type="caution">
    <text evidence="4">The sequence shown here is derived from an EMBL/GenBank/DDBJ whole genome shotgun (WGS) entry which is preliminary data.</text>
</comment>
<protein>
    <submittedName>
        <fullName evidence="4">Glycosyl hydrolase family 31</fullName>
    </submittedName>
</protein>
<dbReference type="Proteomes" id="UP000215145">
    <property type="component" value="Unassembled WGS sequence"/>
</dbReference>
<dbReference type="Pfam" id="PF17137">
    <property type="entry name" value="DUF5110"/>
    <property type="match status" value="1"/>
</dbReference>
<dbReference type="EMBL" id="NMUQ01000002">
    <property type="protein sequence ID" value="OXM14808.1"/>
    <property type="molecule type" value="Genomic_DNA"/>
</dbReference>
<keyword evidence="2" id="KW-0732">Signal</keyword>
<dbReference type="RefSeq" id="WP_089525625.1">
    <property type="nucleotide sequence ID" value="NZ_NMUQ01000002.1"/>
</dbReference>
<dbReference type="SUPFAM" id="SSF49785">
    <property type="entry name" value="Galactose-binding domain-like"/>
    <property type="match status" value="2"/>
</dbReference>
<dbReference type="InterPro" id="IPR017853">
    <property type="entry name" value="GH"/>
</dbReference>
<organism evidence="4 5">
    <name type="scientific">Paenibacillus herberti</name>
    <dbReference type="NCBI Taxonomy" id="1619309"/>
    <lineage>
        <taxon>Bacteria</taxon>
        <taxon>Bacillati</taxon>
        <taxon>Bacillota</taxon>
        <taxon>Bacilli</taxon>
        <taxon>Bacillales</taxon>
        <taxon>Paenibacillaceae</taxon>
        <taxon>Paenibacillus</taxon>
    </lineage>
</organism>
<dbReference type="InterPro" id="IPR033403">
    <property type="entry name" value="DUF5110"/>
</dbReference>
<dbReference type="Gene3D" id="2.60.120.260">
    <property type="entry name" value="Galactose-binding domain-like"/>
    <property type="match status" value="3"/>
</dbReference>
<proteinExistence type="inferred from homology"/>
<dbReference type="Pfam" id="PF16990">
    <property type="entry name" value="CBM_35"/>
    <property type="match status" value="2"/>
</dbReference>
<keyword evidence="4" id="KW-0378">Hydrolase</keyword>
<dbReference type="Gene3D" id="2.60.40.1760">
    <property type="entry name" value="glycosyl hydrolase (family 31)"/>
    <property type="match status" value="1"/>
</dbReference>
<accession>A0A229NY33</accession>
<feature type="domain" description="CBM6" evidence="3">
    <location>
        <begin position="856"/>
        <end position="988"/>
    </location>
</feature>
<dbReference type="PROSITE" id="PS51175">
    <property type="entry name" value="CBM6"/>
    <property type="match status" value="2"/>
</dbReference>
<dbReference type="CDD" id="cd06589">
    <property type="entry name" value="GH31"/>
    <property type="match status" value="1"/>
</dbReference>
<dbReference type="PANTHER" id="PTHR43863">
    <property type="entry name" value="HYDROLASE, PUTATIVE (AFU_ORTHOLOGUE AFUA_1G03140)-RELATED"/>
    <property type="match status" value="1"/>
</dbReference>
<dbReference type="SUPFAM" id="SSF51445">
    <property type="entry name" value="(Trans)glycosidases"/>
    <property type="match status" value="1"/>
</dbReference>
<dbReference type="InterPro" id="IPR008979">
    <property type="entry name" value="Galactose-bd-like_sf"/>
</dbReference>
<dbReference type="InterPro" id="IPR000322">
    <property type="entry name" value="Glyco_hydro_31_TIM"/>
</dbReference>
<dbReference type="SUPFAM" id="SSF74650">
    <property type="entry name" value="Galactose mutarotase-like"/>
    <property type="match status" value="1"/>
</dbReference>
<dbReference type="Gene3D" id="2.60.40.1180">
    <property type="entry name" value="Golgi alpha-mannosidase II"/>
    <property type="match status" value="2"/>
</dbReference>
<feature type="signal peptide" evidence="2">
    <location>
        <begin position="1"/>
        <end position="35"/>
    </location>
</feature>
<feature type="domain" description="CBM6" evidence="3">
    <location>
        <begin position="994"/>
        <end position="1120"/>
    </location>
</feature>
<dbReference type="InterPro" id="IPR051816">
    <property type="entry name" value="Glycosyl_Hydrolase_31"/>
</dbReference>
<dbReference type="GO" id="GO:0030246">
    <property type="term" value="F:carbohydrate binding"/>
    <property type="evidence" value="ECO:0007669"/>
    <property type="project" value="InterPro"/>
</dbReference>
<dbReference type="CDD" id="cd04083">
    <property type="entry name" value="CBM35_Lmo2446-like"/>
    <property type="match status" value="2"/>
</dbReference>
<dbReference type="InterPro" id="IPR005084">
    <property type="entry name" value="CBM6"/>
</dbReference>
<dbReference type="Pfam" id="PF21365">
    <property type="entry name" value="Glyco_hydro_31_3rd"/>
    <property type="match status" value="1"/>
</dbReference>
<reference evidence="4 5" key="1">
    <citation type="submission" date="2017-07" db="EMBL/GenBank/DDBJ databases">
        <title>Paenibacillus herberti R33 genome sequencing and assembly.</title>
        <authorList>
            <person name="Su W."/>
        </authorList>
    </citation>
    <scope>NUCLEOTIDE SEQUENCE [LARGE SCALE GENOMIC DNA]</scope>
    <source>
        <strain evidence="4 5">R33</strain>
    </source>
</reference>
<dbReference type="Gene3D" id="3.20.20.80">
    <property type="entry name" value="Glycosidases"/>
    <property type="match status" value="1"/>
</dbReference>
<gene>
    <name evidence="4" type="ORF">CGZ75_18225</name>
</gene>
<evidence type="ECO:0000259" key="3">
    <source>
        <dbReference type="PROSITE" id="PS51175"/>
    </source>
</evidence>
<sequence>MSPWSHKIPRLFIVVTASALIVSSVAVLPAPAVHAAVTSLGNMLTSAVNGDTLTLTVDNGAEPGDDILVVQAVQNGILKVDYRPNGVASSPDTPMLDPNKTWAAIGATINTTSNPMTITTPAMKIEISKSPVRMTVKKPDGTTLLSEPSSGGVYSDGLRFVHSPADNMYGIRSFNAFDGGGDLLRNSSNHAAHAGEQGDSGGPLIWSTAGYGVLVDSDGGYPYTEEGTGKLEFYYGGTPVEGRRYTKQDVEYYIMLGTPKEVMSGVAEITGKPPMLPKWALGFMNFEWDTNQTETTTNVDLYRAKNIPIDGYAIDYDWKKYGENNYGEFAWNTANFPSASTTALKTAMTAKGIKMIGITKPRIVTKDASGNATVQGTDAANGGYFYPGHNEYQDYFIPVNVRSIDPYNAAQRTWFWNQSKDAFDKGIVGWWNDETDKVSSGSASYWFGNFTTAHMSQALYEGQRAYTSGNQRVWQTARTFYPGAQRFATTLWSGDIGIQYNKGERLDWAAGMQEQRAVMLSSINNGQVKWGMDVGGFNQQDGMINNPNPDLYTRWVQFSALTPVFRAHGNNHQQRQPWYYGPTAEEASKAAIQLRYSLIPYMYAYERSAFENGNGLVRPLMQEYPGDAQAKNYTDAWMFGDWLLAAPVVDKQQTIKDIYLPAGTWIDYSRGNVLSGGGTIRYPVNPDTLTDIPLFIKKGAIIPSQKVQDYVGQAPVTTVDVDVFPNTTPSSFTYYDDDGGSYNYESGAIFKQAMTAQDNGAGAMSFNLGAKNGTYTPPLQSYIVKLHGAAGNAVTSNGAAMTSYGSLQDLKAAAGEGWAKGKDVYGDVTYVKLAAGAASAKAIAVSGSSPASAADIQYEAEEASLSGNTVATKAAVNTNRSGYTGSGFVDGLSNPGAAVTFYPKVKAGGDYNVSLRYGNSTGSAKAVSIFVNGKRVKSTSLPNLASWNTWGTQSEVLPLTAGTNIVTYKFYSEAGDTGGVNLDNVSIPLSAAVGKYEAESAELTGGSAVNQNHWFYSGTGFTEGMSAAGSQVKFTVQAPAAGGYQLALRYANGSGSAKSLSTYVNGAKVGQNNFASPGANWNVWQDNIQNVTLSAGANTIAFKYDAGDSGNINLDRLLLSSAAPGTPVSELNLLDNGSFERDSGQNSNWAEWHPDTQAVAYGVDSGSTTNPPESPWAGDKRAYFFAAGAYKQSIHQTVNVPVNNAKYKFEAWVRMKNATPTIARAEIQNYGGSPVYANITGDGTWKYISVSDIQVTNGQIDIGFYVDSPGGTTLHIDDVRVTKQ</sequence>
<evidence type="ECO:0000313" key="5">
    <source>
        <dbReference type="Proteomes" id="UP000215145"/>
    </source>
</evidence>
<dbReference type="InterPro" id="IPR013780">
    <property type="entry name" value="Glyco_hydro_b"/>
</dbReference>
<dbReference type="SUPFAM" id="SSF51011">
    <property type="entry name" value="Glycosyl hydrolase domain"/>
    <property type="match status" value="1"/>
</dbReference>
<comment type="similarity">
    <text evidence="1">Belongs to the glycosyl hydrolase 31 family.</text>
</comment>
<dbReference type="GO" id="GO:0005975">
    <property type="term" value="P:carbohydrate metabolic process"/>
    <property type="evidence" value="ECO:0007669"/>
    <property type="project" value="InterPro"/>
</dbReference>
<name>A0A229NY33_9BACL</name>
<evidence type="ECO:0000313" key="4">
    <source>
        <dbReference type="EMBL" id="OXM14808.1"/>
    </source>
</evidence>
<feature type="chain" id="PRO_5012782312" evidence="2">
    <location>
        <begin position="36"/>
        <end position="1284"/>
    </location>
</feature>
<dbReference type="PANTHER" id="PTHR43863:SF2">
    <property type="entry name" value="MALTASE-GLUCOAMYLASE"/>
    <property type="match status" value="1"/>
</dbReference>
<dbReference type="Pfam" id="PF01055">
    <property type="entry name" value="Glyco_hydro_31_2nd"/>
    <property type="match status" value="1"/>
</dbReference>
<keyword evidence="5" id="KW-1185">Reference proteome</keyword>
<evidence type="ECO:0000256" key="2">
    <source>
        <dbReference type="SAM" id="SignalP"/>
    </source>
</evidence>
<dbReference type="GO" id="GO:0004553">
    <property type="term" value="F:hydrolase activity, hydrolyzing O-glycosyl compounds"/>
    <property type="evidence" value="ECO:0007669"/>
    <property type="project" value="InterPro"/>
</dbReference>
<dbReference type="InterPro" id="IPR011013">
    <property type="entry name" value="Gal_mutarotase_sf_dom"/>
</dbReference>
<dbReference type="CDD" id="cd14752">
    <property type="entry name" value="GH31_N"/>
    <property type="match status" value="1"/>
</dbReference>
<dbReference type="OrthoDB" id="176168at2"/>
<evidence type="ECO:0000256" key="1">
    <source>
        <dbReference type="ARBA" id="ARBA00007806"/>
    </source>
</evidence>